<keyword evidence="8" id="KW-1185">Reference proteome</keyword>
<dbReference type="InterPro" id="IPR014755">
    <property type="entry name" value="Cu-Rt/internalin_Ig-like"/>
</dbReference>
<evidence type="ECO:0000256" key="2">
    <source>
        <dbReference type="ARBA" id="ARBA00009432"/>
    </source>
</evidence>
<dbReference type="InterPro" id="IPR001611">
    <property type="entry name" value="Leu-rich_rpt"/>
</dbReference>
<accession>A0ABU0E0P8</accession>
<dbReference type="RefSeq" id="WP_307406348.1">
    <property type="nucleotide sequence ID" value="NZ_JAUSUR010000001.1"/>
</dbReference>
<dbReference type="PROSITE" id="PS51450">
    <property type="entry name" value="LRR"/>
    <property type="match status" value="3"/>
</dbReference>
<comment type="subcellular location">
    <subcellularLocation>
        <location evidence="1">Cell envelope</location>
    </subcellularLocation>
</comment>
<dbReference type="PANTHER" id="PTHR46652">
    <property type="entry name" value="LEUCINE-RICH REPEAT AND IQ DOMAIN-CONTAINING PROTEIN 1-RELATED"/>
    <property type="match status" value="1"/>
</dbReference>
<dbReference type="Gene3D" id="3.80.10.10">
    <property type="entry name" value="Ribonuclease Inhibitor"/>
    <property type="match status" value="1"/>
</dbReference>
<keyword evidence="3" id="KW-0433">Leucine-rich repeat</keyword>
<dbReference type="InterPro" id="IPR042229">
    <property type="entry name" value="Listeria/Bacterioides_rpt_sf"/>
</dbReference>
<dbReference type="Pfam" id="PF08191">
    <property type="entry name" value="LRR_adjacent"/>
    <property type="match status" value="1"/>
</dbReference>
<evidence type="ECO:0000256" key="5">
    <source>
        <dbReference type="ARBA" id="ARBA00022737"/>
    </source>
</evidence>
<dbReference type="PANTHER" id="PTHR46652:SF3">
    <property type="entry name" value="LEUCINE-RICH REPEAT-CONTAINING PROTEIN 9"/>
    <property type="match status" value="1"/>
</dbReference>
<dbReference type="Pfam" id="PF12799">
    <property type="entry name" value="LRR_4"/>
    <property type="match status" value="1"/>
</dbReference>
<dbReference type="InterPro" id="IPR014756">
    <property type="entry name" value="Ig_E-set"/>
</dbReference>
<evidence type="ECO:0000313" key="8">
    <source>
        <dbReference type="Proteomes" id="UP001230220"/>
    </source>
</evidence>
<proteinExistence type="inferred from homology"/>
<dbReference type="Gene3D" id="2.60.40.4270">
    <property type="entry name" value="Listeria-Bacteroides repeat domain"/>
    <property type="match status" value="1"/>
</dbReference>
<evidence type="ECO:0000256" key="1">
    <source>
        <dbReference type="ARBA" id="ARBA00004196"/>
    </source>
</evidence>
<evidence type="ECO:0000259" key="6">
    <source>
        <dbReference type="Pfam" id="PF08191"/>
    </source>
</evidence>
<reference evidence="7 8" key="1">
    <citation type="submission" date="2023-07" db="EMBL/GenBank/DDBJ databases">
        <title>Genomic Encyclopedia of Type Strains, Phase IV (KMG-IV): sequencing the most valuable type-strain genomes for metagenomic binning, comparative biology and taxonomic classification.</title>
        <authorList>
            <person name="Goeker M."/>
        </authorList>
    </citation>
    <scope>NUCLEOTIDE SEQUENCE [LARGE SCALE GENOMIC DNA]</scope>
    <source>
        <strain evidence="7 8">DSM 16784</strain>
    </source>
</reference>
<dbReference type="Proteomes" id="UP001230220">
    <property type="component" value="Unassembled WGS sequence"/>
</dbReference>
<dbReference type="SUPFAM" id="SSF52058">
    <property type="entry name" value="L domain-like"/>
    <property type="match status" value="1"/>
</dbReference>
<dbReference type="InterPro" id="IPR013378">
    <property type="entry name" value="InlB-like_B-rpt"/>
</dbReference>
<evidence type="ECO:0000313" key="7">
    <source>
        <dbReference type="EMBL" id="MDQ0360448.1"/>
    </source>
</evidence>
<keyword evidence="4" id="KW-0732">Signal</keyword>
<feature type="domain" description="Internalin Ig-like inter-repeat region" evidence="6">
    <location>
        <begin position="307"/>
        <end position="366"/>
    </location>
</feature>
<dbReference type="InterPro" id="IPR050836">
    <property type="entry name" value="SDS22/Internalin_LRR"/>
</dbReference>
<evidence type="ECO:0000256" key="3">
    <source>
        <dbReference type="ARBA" id="ARBA00022614"/>
    </source>
</evidence>
<dbReference type="EMBL" id="JAUSUR010000001">
    <property type="protein sequence ID" value="MDQ0360448.1"/>
    <property type="molecule type" value="Genomic_DNA"/>
</dbReference>
<sequence length="558" mass="61566">MKKYINMLIVIMIGISIIAGGNTSMNAAGDTIGDVFADDVLKACVINNAYGKGFTEDTPIEDAANYYNATLACSNVNGRAKDLTGIDRLTKIHTVQLIGANIQDFTPLKNMTQLTKIDASNNGITDDVLATLEGANLPNLTILTLNNNKISDLSPIADLTSITMLNLRTNNISDIEPLKDMTGMWDLNLGYNNVSDLTPVENMPSIYRLYFADNQVESLEPLRGTQTLGTLQFSNNKITDLSPIEENINLFNIMADGNKISQISPEMYDIVKDFSHFAYFNNQAVELSEVSISNNQVVIDNPIKVNGNFVMPTNISDGGTVSPDNSKITWNFSGVVPQQVSFDFSEVVNPGGDGTRTLSGNAIVPLAEYFTVSYNSNGGSAVADEVVRKDALATMPAIPTKTDFDFEGWYEDSALSQQWDFNTAITRDMTLYAKWTPKVTTANYKVEHYQEQTDGTYKLKDTETLSGLINATVNASPKTYTGYTYDSTISGTKVSGTVAGDGSLTLKLYYKANIVVNKNASYKVEHYLKTNRWISYIKRYRKSYRGNWKNSNCNYKDI</sequence>
<protein>
    <submittedName>
        <fullName evidence="7">Repeat protein (TIGR02543 family)</fullName>
    </submittedName>
</protein>
<organism evidence="7 8">
    <name type="scientific">Breznakia pachnodae</name>
    <dbReference type="NCBI Taxonomy" id="265178"/>
    <lineage>
        <taxon>Bacteria</taxon>
        <taxon>Bacillati</taxon>
        <taxon>Bacillota</taxon>
        <taxon>Erysipelotrichia</taxon>
        <taxon>Erysipelotrichales</taxon>
        <taxon>Erysipelotrichaceae</taxon>
        <taxon>Breznakia</taxon>
    </lineage>
</organism>
<dbReference type="InterPro" id="IPR012569">
    <property type="entry name" value="Inl_IR"/>
</dbReference>
<name>A0ABU0E0P8_9FIRM</name>
<keyword evidence="5" id="KW-0677">Repeat</keyword>
<comment type="similarity">
    <text evidence="2">Belongs to the internalin family.</text>
</comment>
<dbReference type="Pfam" id="PF09479">
    <property type="entry name" value="Flg_new"/>
    <property type="match status" value="1"/>
</dbReference>
<evidence type="ECO:0000256" key="4">
    <source>
        <dbReference type="ARBA" id="ARBA00022729"/>
    </source>
</evidence>
<dbReference type="SUPFAM" id="SSF81296">
    <property type="entry name" value="E set domains"/>
    <property type="match status" value="1"/>
</dbReference>
<dbReference type="InterPro" id="IPR032675">
    <property type="entry name" value="LRR_dom_sf"/>
</dbReference>
<dbReference type="InterPro" id="IPR025875">
    <property type="entry name" value="Leu-rich_rpt_4"/>
</dbReference>
<dbReference type="NCBIfam" id="TIGR02543">
    <property type="entry name" value="List_Bact_rpt"/>
    <property type="match status" value="1"/>
</dbReference>
<comment type="caution">
    <text evidence="7">The sequence shown here is derived from an EMBL/GenBank/DDBJ whole genome shotgun (WGS) entry which is preliminary data.</text>
</comment>
<gene>
    <name evidence="7" type="ORF">J2S15_001179</name>
</gene>
<dbReference type="Gene3D" id="2.60.40.1220">
    <property type="match status" value="1"/>
</dbReference>